<dbReference type="InterPro" id="IPR006186">
    <property type="entry name" value="Ser/Thr-sp_prot-phosphatase"/>
</dbReference>
<gene>
    <name evidence="6" type="ORF">BSTOLATCC_MIC8500</name>
</gene>
<dbReference type="PANTHER" id="PTHR45619">
    <property type="entry name" value="SERINE/THREONINE-PROTEIN PHOSPHATASE PP2A-RELATED"/>
    <property type="match status" value="1"/>
</dbReference>
<dbReference type="InterPro" id="IPR029052">
    <property type="entry name" value="Metallo-depent_PP-like"/>
</dbReference>
<dbReference type="Proteomes" id="UP001162131">
    <property type="component" value="Unassembled WGS sequence"/>
</dbReference>
<feature type="domain" description="Serine/threonine specific protein phosphatases" evidence="5">
    <location>
        <begin position="17"/>
        <end position="283"/>
    </location>
</feature>
<accession>A0AAU9IIB7</accession>
<proteinExistence type="predicted"/>
<evidence type="ECO:0000259" key="5">
    <source>
        <dbReference type="SMART" id="SM00156"/>
    </source>
</evidence>
<keyword evidence="2" id="KW-0479">Metal-binding</keyword>
<dbReference type="SUPFAM" id="SSF56300">
    <property type="entry name" value="Metallo-dependent phosphatases"/>
    <property type="match status" value="1"/>
</dbReference>
<dbReference type="EMBL" id="CAJZBQ010000010">
    <property type="protein sequence ID" value="CAG9313227.1"/>
    <property type="molecule type" value="Genomic_DNA"/>
</dbReference>
<protein>
    <recommendedName>
        <fullName evidence="1">protein-serine/threonine phosphatase</fullName>
        <ecNumber evidence="1">3.1.3.16</ecNumber>
    </recommendedName>
</protein>
<evidence type="ECO:0000313" key="6">
    <source>
        <dbReference type="EMBL" id="CAG9313227.1"/>
    </source>
</evidence>
<evidence type="ECO:0000313" key="7">
    <source>
        <dbReference type="Proteomes" id="UP001162131"/>
    </source>
</evidence>
<dbReference type="GO" id="GO:0046872">
    <property type="term" value="F:metal ion binding"/>
    <property type="evidence" value="ECO:0007669"/>
    <property type="project" value="UniProtKB-KW"/>
</dbReference>
<evidence type="ECO:0000256" key="1">
    <source>
        <dbReference type="ARBA" id="ARBA00013081"/>
    </source>
</evidence>
<comment type="caution">
    <text evidence="6">The sequence shown here is derived from an EMBL/GenBank/DDBJ whole genome shotgun (WGS) entry which is preliminary data.</text>
</comment>
<keyword evidence="3" id="KW-0378">Hydrolase</keyword>
<dbReference type="InterPro" id="IPR047129">
    <property type="entry name" value="PPA2-like"/>
</dbReference>
<organism evidence="6 7">
    <name type="scientific">Blepharisma stoltei</name>
    <dbReference type="NCBI Taxonomy" id="1481888"/>
    <lineage>
        <taxon>Eukaryota</taxon>
        <taxon>Sar</taxon>
        <taxon>Alveolata</taxon>
        <taxon>Ciliophora</taxon>
        <taxon>Postciliodesmatophora</taxon>
        <taxon>Heterotrichea</taxon>
        <taxon>Heterotrichida</taxon>
        <taxon>Blepharismidae</taxon>
        <taxon>Blepharisma</taxon>
    </lineage>
</organism>
<dbReference type="InterPro" id="IPR004843">
    <property type="entry name" value="Calcineurin-like_PHP"/>
</dbReference>
<dbReference type="Pfam" id="PF00149">
    <property type="entry name" value="Metallophos"/>
    <property type="match status" value="1"/>
</dbReference>
<sequence>MEEIESKIAQLLNGRAITENEIKSLCDKCKEILIKESNVAFVRAPVIVCGDFHGQLNNLIEIFNMKGHIPTKNYLFIGDYVDRGRNSVELISLLIALKIRYPDCIMLTRGNHESRSISRWYGFYDECLHKYHSASVWNFFTDLFDYFPLAGIIEGKIFGIHGGLSPSCETLEDINNLNRIKDIEEGAICDLLYSGPDERSGWGMSSRIGKTFGQDISQEFNHRNKLEFIVRAHEVVMEGYKWSHENNVLTIFSASNYCSLFGNQGGIVEIDENLNHNCIRFGPL</sequence>
<evidence type="ECO:0000256" key="3">
    <source>
        <dbReference type="ARBA" id="ARBA00022801"/>
    </source>
</evidence>
<evidence type="ECO:0000256" key="2">
    <source>
        <dbReference type="ARBA" id="ARBA00022723"/>
    </source>
</evidence>
<keyword evidence="7" id="KW-1185">Reference proteome</keyword>
<dbReference type="GO" id="GO:0004722">
    <property type="term" value="F:protein serine/threonine phosphatase activity"/>
    <property type="evidence" value="ECO:0007669"/>
    <property type="project" value="UniProtKB-EC"/>
</dbReference>
<dbReference type="Gene3D" id="3.60.21.10">
    <property type="match status" value="1"/>
</dbReference>
<dbReference type="AlphaFoldDB" id="A0AAU9IIB7"/>
<reference evidence="6" key="1">
    <citation type="submission" date="2021-09" db="EMBL/GenBank/DDBJ databases">
        <authorList>
            <consortium name="AG Swart"/>
            <person name="Singh M."/>
            <person name="Singh A."/>
            <person name="Seah K."/>
            <person name="Emmerich C."/>
        </authorList>
    </citation>
    <scope>NUCLEOTIDE SEQUENCE</scope>
    <source>
        <strain evidence="6">ATCC30299</strain>
    </source>
</reference>
<dbReference type="SMART" id="SM00156">
    <property type="entry name" value="PP2Ac"/>
    <property type="match status" value="1"/>
</dbReference>
<evidence type="ECO:0000256" key="4">
    <source>
        <dbReference type="ARBA" id="ARBA00023211"/>
    </source>
</evidence>
<name>A0AAU9IIB7_9CILI</name>
<keyword evidence="4" id="KW-0464">Manganese</keyword>
<dbReference type="EC" id="3.1.3.16" evidence="1"/>
<dbReference type="PRINTS" id="PR00114">
    <property type="entry name" value="STPHPHTASE"/>
</dbReference>